<keyword evidence="1" id="KW-0732">Signal</keyword>
<feature type="chain" id="PRO_5047462327" evidence="1">
    <location>
        <begin position="23"/>
        <end position="86"/>
    </location>
</feature>
<evidence type="ECO:0000313" key="3">
    <source>
        <dbReference type="Proteomes" id="UP001597086"/>
    </source>
</evidence>
<dbReference type="EMBL" id="JBHTKM010000063">
    <property type="protein sequence ID" value="MFD1017218.1"/>
    <property type="molecule type" value="Genomic_DNA"/>
</dbReference>
<keyword evidence="3" id="KW-1185">Reference proteome</keyword>
<dbReference type="RefSeq" id="WP_386118735.1">
    <property type="nucleotide sequence ID" value="NZ_JBHTKM010000063.1"/>
</dbReference>
<feature type="signal peptide" evidence="1">
    <location>
        <begin position="1"/>
        <end position="22"/>
    </location>
</feature>
<gene>
    <name evidence="2" type="ORF">ACFQ13_14920</name>
</gene>
<organism evidence="2 3">
    <name type="scientific">Winogradskyella rapida</name>
    <dbReference type="NCBI Taxonomy" id="549701"/>
    <lineage>
        <taxon>Bacteria</taxon>
        <taxon>Pseudomonadati</taxon>
        <taxon>Bacteroidota</taxon>
        <taxon>Flavobacteriia</taxon>
        <taxon>Flavobacteriales</taxon>
        <taxon>Flavobacteriaceae</taxon>
        <taxon>Winogradskyella</taxon>
    </lineage>
</organism>
<proteinExistence type="predicted"/>
<accession>A0ABW3KWW0</accession>
<evidence type="ECO:0000313" key="2">
    <source>
        <dbReference type="EMBL" id="MFD1017218.1"/>
    </source>
</evidence>
<comment type="caution">
    <text evidence="2">The sequence shown here is derived from an EMBL/GenBank/DDBJ whole genome shotgun (WGS) entry which is preliminary data.</text>
</comment>
<evidence type="ECO:0000256" key="1">
    <source>
        <dbReference type="SAM" id="SignalP"/>
    </source>
</evidence>
<name>A0ABW3KWW0_9FLAO</name>
<dbReference type="Proteomes" id="UP001597086">
    <property type="component" value="Unassembled WGS sequence"/>
</dbReference>
<sequence length="86" mass="9665">MKKKVFSLLAVVMFASSLISMSPSTITSIDDPTFNYDDCSNEYDSRLLLARFVGFSNAQAHEMAGNAYQYCIDNVDLRAGGYWNYN</sequence>
<protein>
    <submittedName>
        <fullName evidence="2">Uncharacterized protein</fullName>
    </submittedName>
</protein>
<reference evidence="3" key="1">
    <citation type="journal article" date="2019" name="Int. J. Syst. Evol. Microbiol.">
        <title>The Global Catalogue of Microorganisms (GCM) 10K type strain sequencing project: providing services to taxonomists for standard genome sequencing and annotation.</title>
        <authorList>
            <consortium name="The Broad Institute Genomics Platform"/>
            <consortium name="The Broad Institute Genome Sequencing Center for Infectious Disease"/>
            <person name="Wu L."/>
            <person name="Ma J."/>
        </authorList>
    </citation>
    <scope>NUCLEOTIDE SEQUENCE [LARGE SCALE GENOMIC DNA]</scope>
    <source>
        <strain evidence="3">CCUG 56098</strain>
    </source>
</reference>